<reference evidence="2" key="2">
    <citation type="submission" date="2023-01" db="EMBL/GenBank/DDBJ databases">
        <title>Draft genome sequence of Sulfitobacter pacificus strain NBRC 109915.</title>
        <authorList>
            <person name="Sun Q."/>
            <person name="Mori K."/>
        </authorList>
    </citation>
    <scope>NUCLEOTIDE SEQUENCE</scope>
    <source>
        <strain evidence="2">NBRC 109915</strain>
    </source>
</reference>
<name>A0ABQ5VDV5_9RHOB</name>
<comment type="caution">
    <text evidence="2">The sequence shown here is derived from an EMBL/GenBank/DDBJ whole genome shotgun (WGS) entry which is preliminary data.</text>
</comment>
<accession>A0ABQ5VDV5</accession>
<evidence type="ECO:0000313" key="3">
    <source>
        <dbReference type="Proteomes" id="UP001161388"/>
    </source>
</evidence>
<dbReference type="InterPro" id="IPR025295">
    <property type="entry name" value="eCIS_core_dom"/>
</dbReference>
<proteinExistence type="predicted"/>
<evidence type="ECO:0000259" key="1">
    <source>
        <dbReference type="Pfam" id="PF13699"/>
    </source>
</evidence>
<protein>
    <recommendedName>
        <fullName evidence="1">eCIS core domain-containing protein</fullName>
    </recommendedName>
</protein>
<sequence length="122" mass="12868">MAQDKIAQVLQKTDGKRAKTKTLDKIPTGTKSKKLPSEVIKAMGEKFPGAKLSTMKVHVGAEATEACKSLGAKAFVSGSDIFLAKSGDAKDSSLLAHELSHVLQQSKGKVPSAKKGKVFTSK</sequence>
<evidence type="ECO:0000313" key="2">
    <source>
        <dbReference type="EMBL" id="GLQ25239.1"/>
    </source>
</evidence>
<reference evidence="2" key="1">
    <citation type="journal article" date="2014" name="Int. J. Syst. Evol. Microbiol.">
        <title>Complete genome of a new Firmicutes species belonging to the dominant human colonic microbiota ('Ruminococcus bicirculans') reveals two chromosomes and a selective capacity to utilize plant glucans.</title>
        <authorList>
            <consortium name="NISC Comparative Sequencing Program"/>
            <person name="Wegmann U."/>
            <person name="Louis P."/>
            <person name="Goesmann A."/>
            <person name="Henrissat B."/>
            <person name="Duncan S.H."/>
            <person name="Flint H.J."/>
        </authorList>
    </citation>
    <scope>NUCLEOTIDE SEQUENCE</scope>
    <source>
        <strain evidence="2">NBRC 109915</strain>
    </source>
</reference>
<dbReference type="EMBL" id="BSNL01000001">
    <property type="protein sequence ID" value="GLQ25239.1"/>
    <property type="molecule type" value="Genomic_DNA"/>
</dbReference>
<dbReference type="Proteomes" id="UP001161388">
    <property type="component" value="Unassembled WGS sequence"/>
</dbReference>
<gene>
    <name evidence="2" type="ORF">GCM10007927_00420</name>
</gene>
<feature type="domain" description="eCIS core" evidence="1">
    <location>
        <begin position="35"/>
        <end position="108"/>
    </location>
</feature>
<keyword evidence="3" id="KW-1185">Reference proteome</keyword>
<dbReference type="Pfam" id="PF13699">
    <property type="entry name" value="eCIS_core"/>
    <property type="match status" value="1"/>
</dbReference>
<dbReference type="RefSeq" id="WP_284369377.1">
    <property type="nucleotide sequence ID" value="NZ_BAABWP010000009.1"/>
</dbReference>
<organism evidence="2 3">
    <name type="scientific">Sulfitobacter pacificus</name>
    <dbReference type="NCBI Taxonomy" id="1499314"/>
    <lineage>
        <taxon>Bacteria</taxon>
        <taxon>Pseudomonadati</taxon>
        <taxon>Pseudomonadota</taxon>
        <taxon>Alphaproteobacteria</taxon>
        <taxon>Rhodobacterales</taxon>
        <taxon>Roseobacteraceae</taxon>
        <taxon>Sulfitobacter</taxon>
    </lineage>
</organism>